<protein>
    <submittedName>
        <fullName evidence="2">Uncharacterized protein</fullName>
    </submittedName>
</protein>
<organism evidence="2 3">
    <name type="scientific">Petrolisthes manimaculis</name>
    <dbReference type="NCBI Taxonomy" id="1843537"/>
    <lineage>
        <taxon>Eukaryota</taxon>
        <taxon>Metazoa</taxon>
        <taxon>Ecdysozoa</taxon>
        <taxon>Arthropoda</taxon>
        <taxon>Crustacea</taxon>
        <taxon>Multicrustacea</taxon>
        <taxon>Malacostraca</taxon>
        <taxon>Eumalacostraca</taxon>
        <taxon>Eucarida</taxon>
        <taxon>Decapoda</taxon>
        <taxon>Pleocyemata</taxon>
        <taxon>Anomura</taxon>
        <taxon>Galatheoidea</taxon>
        <taxon>Porcellanidae</taxon>
        <taxon>Petrolisthes</taxon>
    </lineage>
</organism>
<evidence type="ECO:0000313" key="3">
    <source>
        <dbReference type="Proteomes" id="UP001292094"/>
    </source>
</evidence>
<reference evidence="2" key="1">
    <citation type="submission" date="2023-11" db="EMBL/GenBank/DDBJ databases">
        <title>Genome assemblies of two species of porcelain crab, Petrolisthes cinctipes and Petrolisthes manimaculis (Anomura: Porcellanidae).</title>
        <authorList>
            <person name="Angst P."/>
        </authorList>
    </citation>
    <scope>NUCLEOTIDE SEQUENCE</scope>
    <source>
        <strain evidence="2">PB745_02</strain>
        <tissue evidence="2">Gill</tissue>
    </source>
</reference>
<proteinExistence type="predicted"/>
<dbReference type="AlphaFoldDB" id="A0AAE1NLY8"/>
<comment type="caution">
    <text evidence="2">The sequence shown here is derived from an EMBL/GenBank/DDBJ whole genome shotgun (WGS) entry which is preliminary data.</text>
</comment>
<evidence type="ECO:0000313" key="2">
    <source>
        <dbReference type="EMBL" id="KAK4291580.1"/>
    </source>
</evidence>
<evidence type="ECO:0000256" key="1">
    <source>
        <dbReference type="SAM" id="MobiDB-lite"/>
    </source>
</evidence>
<feature type="compositionally biased region" description="Polar residues" evidence="1">
    <location>
        <begin position="9"/>
        <end position="36"/>
    </location>
</feature>
<keyword evidence="3" id="KW-1185">Reference proteome</keyword>
<feature type="region of interest" description="Disordered" evidence="1">
    <location>
        <begin position="1"/>
        <end position="77"/>
    </location>
</feature>
<feature type="compositionally biased region" description="Basic residues" evidence="1">
    <location>
        <begin position="68"/>
        <end position="77"/>
    </location>
</feature>
<dbReference type="EMBL" id="JAWZYT010005112">
    <property type="protein sequence ID" value="KAK4291580.1"/>
    <property type="molecule type" value="Genomic_DNA"/>
</dbReference>
<gene>
    <name evidence="2" type="ORF">Pmani_035601</name>
</gene>
<sequence length="77" mass="8042">MGDGGVGWNRQSVSQPHSLICTNSLTRPLLSSSQKPPTRDPAATKGLPEGTSCPPQGPSAASLPSPTHQKHRIARGF</sequence>
<dbReference type="Proteomes" id="UP001292094">
    <property type="component" value="Unassembled WGS sequence"/>
</dbReference>
<accession>A0AAE1NLY8</accession>
<name>A0AAE1NLY8_9EUCA</name>